<feature type="transmembrane region" description="Helical" evidence="1">
    <location>
        <begin position="14"/>
        <end position="32"/>
    </location>
</feature>
<reference evidence="3" key="1">
    <citation type="journal article" date="2019" name="Int. J. Syst. Evol. Microbiol.">
        <title>The Global Catalogue of Microorganisms (GCM) 10K type strain sequencing project: providing services to taxonomists for standard genome sequencing and annotation.</title>
        <authorList>
            <consortium name="The Broad Institute Genomics Platform"/>
            <consortium name="The Broad Institute Genome Sequencing Center for Infectious Disease"/>
            <person name="Wu L."/>
            <person name="Ma J."/>
        </authorList>
    </citation>
    <scope>NUCLEOTIDE SEQUENCE [LARGE SCALE GENOMIC DNA]</scope>
    <source>
        <strain evidence="3">CGMCC 1.10106</strain>
    </source>
</reference>
<organism evidence="2 3">
    <name type="scientific">Sphingomonas psychrolutea</name>
    <dbReference type="NCBI Taxonomy" id="1259676"/>
    <lineage>
        <taxon>Bacteria</taxon>
        <taxon>Pseudomonadati</taxon>
        <taxon>Pseudomonadota</taxon>
        <taxon>Alphaproteobacteria</taxon>
        <taxon>Sphingomonadales</taxon>
        <taxon>Sphingomonadaceae</taxon>
        <taxon>Sphingomonas</taxon>
    </lineage>
</organism>
<keyword evidence="3" id="KW-1185">Reference proteome</keyword>
<comment type="caution">
    <text evidence="2">The sequence shown here is derived from an EMBL/GenBank/DDBJ whole genome shotgun (WGS) entry which is preliminary data.</text>
</comment>
<evidence type="ECO:0000313" key="2">
    <source>
        <dbReference type="EMBL" id="GGA60133.1"/>
    </source>
</evidence>
<protein>
    <recommendedName>
        <fullName evidence="4">DUF4239 domain-containing protein</fullName>
    </recommendedName>
</protein>
<dbReference type="RefSeq" id="WP_188449481.1">
    <property type="nucleotide sequence ID" value="NZ_BMDW01000027.1"/>
</dbReference>
<evidence type="ECO:0000256" key="1">
    <source>
        <dbReference type="SAM" id="Phobius"/>
    </source>
</evidence>
<dbReference type="EMBL" id="BMDW01000027">
    <property type="protein sequence ID" value="GGA60133.1"/>
    <property type="molecule type" value="Genomic_DNA"/>
</dbReference>
<evidence type="ECO:0000313" key="3">
    <source>
        <dbReference type="Proteomes" id="UP000618591"/>
    </source>
</evidence>
<name>A0ABQ1H6N6_9SPHN</name>
<feature type="transmembrane region" description="Helical" evidence="1">
    <location>
        <begin position="52"/>
        <end position="76"/>
    </location>
</feature>
<evidence type="ECO:0008006" key="4">
    <source>
        <dbReference type="Google" id="ProtNLM"/>
    </source>
</evidence>
<proteinExistence type="predicted"/>
<gene>
    <name evidence="2" type="ORF">GCM10011395_33140</name>
</gene>
<keyword evidence="1" id="KW-0812">Transmembrane</keyword>
<feature type="transmembrane region" description="Helical" evidence="1">
    <location>
        <begin position="125"/>
        <end position="158"/>
    </location>
</feature>
<keyword evidence="1" id="KW-0472">Membrane</keyword>
<sequence length="160" mass="17880">MKWTILRQLSQSQAVYWAFGLWIPVITGVLLARAGALVTQYPDFARIHYPSVVFSAFLLALAGTAWAIFATVCNLAPDAAIREHKSQAEYLEKCQKAYSGDDWPPIFTALVQKWERTNRLNLTDVALVTVLLVLAFTLAALAFWHLLTAISPLIAILIHR</sequence>
<keyword evidence="1" id="KW-1133">Transmembrane helix</keyword>
<dbReference type="Proteomes" id="UP000618591">
    <property type="component" value="Unassembled WGS sequence"/>
</dbReference>
<accession>A0ABQ1H6N6</accession>